<dbReference type="Proteomes" id="UP000777482">
    <property type="component" value="Unassembled WGS sequence"/>
</dbReference>
<sequence length="350" mass="39003">MSAQNLSPLHQKLQVIRATHLPFDTHNEVAMLIASFCDAIQNAETRAQAQHPSLCNTLNPEQTTILHDLDTVHDKLGEFARSYLDAGEQKGPDLKVMYHVAVKSLLHKAFGDITCRMHTQIGDGLPQENEDAESNLKACEPSKPEAAENHATRHKASVKTLHTASNVPIIPVNAALTEEGREQIMHKNPTVAPEQRQQRPKRDRYWQRSIMAGFLASVIKACGPGHQIALDRFCSSVRRAWTDDINEHWPAKESPIHISIRNSFGRLRDTLESLPSLRRKYGQNSVQTPESLLKKRRRERLTQSSAPAAPAANSVGRAARLVLSPRQRRIYAAAAFGARGNLVFTKAQLV</sequence>
<comment type="caution">
    <text evidence="1">The sequence shown here is derived from an EMBL/GenBank/DDBJ whole genome shotgun (WGS) entry which is preliminary data.</text>
</comment>
<evidence type="ECO:0000313" key="2">
    <source>
        <dbReference type="Proteomes" id="UP000777482"/>
    </source>
</evidence>
<name>A0A9P6W641_RHOMI</name>
<accession>A0A9P6W641</accession>
<protein>
    <submittedName>
        <fullName evidence="1">Uncharacterized protein</fullName>
    </submittedName>
</protein>
<dbReference type="AlphaFoldDB" id="A0A9P6W641"/>
<reference evidence="1 2" key="1">
    <citation type="submission" date="2020-11" db="EMBL/GenBank/DDBJ databases">
        <title>Kefir isolates.</title>
        <authorList>
            <person name="Marcisauskas S."/>
            <person name="Kim Y."/>
            <person name="Blasche S."/>
        </authorList>
    </citation>
    <scope>NUCLEOTIDE SEQUENCE [LARGE SCALE GENOMIC DNA]</scope>
    <source>
        <strain evidence="1 2">KR</strain>
    </source>
</reference>
<keyword evidence="2" id="KW-1185">Reference proteome</keyword>
<organism evidence="1 2">
    <name type="scientific">Rhodotorula mucilaginosa</name>
    <name type="common">Yeast</name>
    <name type="synonym">Rhodotorula rubra</name>
    <dbReference type="NCBI Taxonomy" id="5537"/>
    <lineage>
        <taxon>Eukaryota</taxon>
        <taxon>Fungi</taxon>
        <taxon>Dikarya</taxon>
        <taxon>Basidiomycota</taxon>
        <taxon>Pucciniomycotina</taxon>
        <taxon>Microbotryomycetes</taxon>
        <taxon>Sporidiobolales</taxon>
        <taxon>Sporidiobolaceae</taxon>
        <taxon>Rhodotorula</taxon>
    </lineage>
</organism>
<gene>
    <name evidence="1" type="ORF">C6P46_000602</name>
</gene>
<proteinExistence type="predicted"/>
<dbReference type="EMBL" id="PUHQ01000011">
    <property type="protein sequence ID" value="KAG0664976.1"/>
    <property type="molecule type" value="Genomic_DNA"/>
</dbReference>
<evidence type="ECO:0000313" key="1">
    <source>
        <dbReference type="EMBL" id="KAG0664976.1"/>
    </source>
</evidence>